<dbReference type="AlphaFoldDB" id="A0A9P9E7B3"/>
<feature type="region of interest" description="Disordered" evidence="2">
    <location>
        <begin position="217"/>
        <end position="249"/>
    </location>
</feature>
<comment type="caution">
    <text evidence="3">The sequence shown here is derived from an EMBL/GenBank/DDBJ whole genome shotgun (WGS) entry which is preliminary data.</text>
</comment>
<dbReference type="GO" id="GO:0016491">
    <property type="term" value="F:oxidoreductase activity"/>
    <property type="evidence" value="ECO:0007669"/>
    <property type="project" value="InterPro"/>
</dbReference>
<gene>
    <name evidence="3" type="ORF">B0J11DRAFT_521627</name>
</gene>
<dbReference type="OrthoDB" id="412788at2759"/>
<accession>A0A9P9E7B3</accession>
<dbReference type="EMBL" id="JAGMWT010000003">
    <property type="protein sequence ID" value="KAH7132403.1"/>
    <property type="molecule type" value="Genomic_DNA"/>
</dbReference>
<evidence type="ECO:0000313" key="3">
    <source>
        <dbReference type="EMBL" id="KAH7132403.1"/>
    </source>
</evidence>
<name>A0A9P9E7B3_9PLEO</name>
<proteinExistence type="inferred from homology"/>
<evidence type="ECO:0008006" key="5">
    <source>
        <dbReference type="Google" id="ProtNLM"/>
    </source>
</evidence>
<dbReference type="NCBIfam" id="NF041278">
    <property type="entry name" value="CmcJ_NvfI_EfuI"/>
    <property type="match status" value="1"/>
</dbReference>
<protein>
    <recommendedName>
        <fullName evidence="5">7alpha-cephem-methoxylase P8 chain</fullName>
    </recommendedName>
</protein>
<dbReference type="Proteomes" id="UP000700596">
    <property type="component" value="Unassembled WGS sequence"/>
</dbReference>
<comment type="similarity">
    <text evidence="1">Belongs to the asaB hydroxylase/desaturase family.</text>
</comment>
<evidence type="ECO:0000313" key="4">
    <source>
        <dbReference type="Proteomes" id="UP000700596"/>
    </source>
</evidence>
<evidence type="ECO:0000256" key="1">
    <source>
        <dbReference type="ARBA" id="ARBA00023604"/>
    </source>
</evidence>
<dbReference type="PANTHER" id="PTHR34598">
    <property type="entry name" value="BLL6449 PROTEIN"/>
    <property type="match status" value="1"/>
</dbReference>
<evidence type="ECO:0000256" key="2">
    <source>
        <dbReference type="SAM" id="MobiDB-lite"/>
    </source>
</evidence>
<keyword evidence="4" id="KW-1185">Reference proteome</keyword>
<reference evidence="3" key="1">
    <citation type="journal article" date="2021" name="Nat. Commun.">
        <title>Genetic determinants of endophytism in the Arabidopsis root mycobiome.</title>
        <authorList>
            <person name="Mesny F."/>
            <person name="Miyauchi S."/>
            <person name="Thiergart T."/>
            <person name="Pickel B."/>
            <person name="Atanasova L."/>
            <person name="Karlsson M."/>
            <person name="Huettel B."/>
            <person name="Barry K.W."/>
            <person name="Haridas S."/>
            <person name="Chen C."/>
            <person name="Bauer D."/>
            <person name="Andreopoulos W."/>
            <person name="Pangilinan J."/>
            <person name="LaButti K."/>
            <person name="Riley R."/>
            <person name="Lipzen A."/>
            <person name="Clum A."/>
            <person name="Drula E."/>
            <person name="Henrissat B."/>
            <person name="Kohler A."/>
            <person name="Grigoriev I.V."/>
            <person name="Martin F.M."/>
            <person name="Hacquard S."/>
        </authorList>
    </citation>
    <scope>NUCLEOTIDE SEQUENCE</scope>
    <source>
        <strain evidence="3">MPI-CAGE-CH-0243</strain>
    </source>
</reference>
<organism evidence="3 4">
    <name type="scientific">Dendryphion nanum</name>
    <dbReference type="NCBI Taxonomy" id="256645"/>
    <lineage>
        <taxon>Eukaryota</taxon>
        <taxon>Fungi</taxon>
        <taxon>Dikarya</taxon>
        <taxon>Ascomycota</taxon>
        <taxon>Pezizomycotina</taxon>
        <taxon>Dothideomycetes</taxon>
        <taxon>Pleosporomycetidae</taxon>
        <taxon>Pleosporales</taxon>
        <taxon>Torulaceae</taxon>
        <taxon>Dendryphion</taxon>
    </lineage>
</organism>
<sequence>MSLSRTILRSHPRLPIKQLTRPASTMTTATFKHIDLSTNTSSTGKPWVKVDGPGRSFEQQDHTRQVHSLRGHENDFTTDNSGFAVYNYPAKEKLFIDDKAVREGYYGEIEALLRAKISGIKKVHIFDHTIRRRTKDSPRQPVQQVHVDQTPGAAEVRVRRHLPKDEAEELIKGRYQIINVWRPIENPASDFPLAVIDWRTTTPDDFVPVDLMYPRRDSLDADDDDRGKEALADPSTYQSLDGYEPRGETLSVRPNENHKFWFLKDQTPDEVMLLKCYDSRGEGEEKGVKGLALRTPHTAFIDPQTPADAPGRQSIEVRCLVFYED</sequence>
<dbReference type="PANTHER" id="PTHR34598:SF4">
    <property type="entry name" value="7ALPHA-CEPHEM-METHOXYLASE P8 CHAIN RELATED PROTEIN"/>
    <property type="match status" value="1"/>
</dbReference>
<feature type="compositionally biased region" description="Basic and acidic residues" evidence="2">
    <location>
        <begin position="217"/>
        <end position="231"/>
    </location>
</feature>
<dbReference type="InterPro" id="IPR044053">
    <property type="entry name" value="AsaB-like"/>
</dbReference>